<keyword evidence="5" id="KW-0804">Transcription</keyword>
<dbReference type="Pfam" id="PF00155">
    <property type="entry name" value="Aminotran_1_2"/>
    <property type="match status" value="1"/>
</dbReference>
<dbReference type="PANTHER" id="PTHR46577:SF1">
    <property type="entry name" value="HTH-TYPE TRANSCRIPTIONAL REGULATORY PROTEIN GABR"/>
    <property type="match status" value="1"/>
</dbReference>
<keyword evidence="4" id="KW-0238">DNA-binding</keyword>
<dbReference type="InterPro" id="IPR051446">
    <property type="entry name" value="HTH_trans_reg/aminotransferase"/>
</dbReference>
<dbReference type="InterPro" id="IPR004839">
    <property type="entry name" value="Aminotransferase_I/II_large"/>
</dbReference>
<dbReference type="CDD" id="cd07377">
    <property type="entry name" value="WHTH_GntR"/>
    <property type="match status" value="1"/>
</dbReference>
<evidence type="ECO:0000256" key="3">
    <source>
        <dbReference type="ARBA" id="ARBA00023015"/>
    </source>
</evidence>
<dbReference type="CDD" id="cd00609">
    <property type="entry name" value="AAT_like"/>
    <property type="match status" value="1"/>
</dbReference>
<keyword evidence="8" id="KW-1185">Reference proteome</keyword>
<evidence type="ECO:0000313" key="8">
    <source>
        <dbReference type="Proteomes" id="UP001589775"/>
    </source>
</evidence>
<evidence type="ECO:0000259" key="6">
    <source>
        <dbReference type="PROSITE" id="PS50949"/>
    </source>
</evidence>
<dbReference type="SUPFAM" id="SSF46785">
    <property type="entry name" value="Winged helix' DNA-binding domain"/>
    <property type="match status" value="1"/>
</dbReference>
<dbReference type="Gene3D" id="1.10.10.10">
    <property type="entry name" value="Winged helix-like DNA-binding domain superfamily/Winged helix DNA-binding domain"/>
    <property type="match status" value="1"/>
</dbReference>
<sequence>MAKDWKALLAPRIALDGATPVYLQIAQTVIEEIRRGRLAPQDLLPSSRELAASLAINRKTVVAAYQELETQGWLSTSGTRGTFVATQLPIMAEESAPSALKASRASTRFAGRLRSGVEIPTVYPTASSICLDDGIPDTRLFPAQSYARAYRQALLFGGRRGSLGYGDPRGLELLRVQIAQMLNAERGLASAADNICLTRGSQMALFVVARIITSPGDKVVVEELTYPPAREAFRAAGAEILRVRLDDDGLDVEHLERLCRRNTIRAIYLTPNHQFPTTVLMKPERRLRLLSLSDQFGFSIVEDDYDHEFHFRHRPLFPLASVAPDKTFYIGSMSKLLAPTLRLGYIVAPTKVIDRAAQEVLLIDRQGDQVTEAAVAALLSAGEIRRFARKAVGIYRERRTHFAEALQTQLGDELSFRPPDGGLAFWLKFRDLRKLDRLERSSGRLQFLPSRCFGDGTASRGLRIGFAALDRKEAQTAIRLLRDGIVG</sequence>
<proteinExistence type="inferred from homology"/>
<dbReference type="Proteomes" id="UP001589775">
    <property type="component" value="Unassembled WGS sequence"/>
</dbReference>
<dbReference type="GO" id="GO:0008483">
    <property type="term" value="F:transaminase activity"/>
    <property type="evidence" value="ECO:0007669"/>
    <property type="project" value="UniProtKB-KW"/>
</dbReference>
<dbReference type="PRINTS" id="PR00035">
    <property type="entry name" value="HTHGNTR"/>
</dbReference>
<protein>
    <submittedName>
        <fullName evidence="7">PLP-dependent aminotransferase family protein</fullName>
    </submittedName>
</protein>
<organism evidence="7 8">
    <name type="scientific">Rhodopseudomonas telluris</name>
    <dbReference type="NCBI Taxonomy" id="644215"/>
    <lineage>
        <taxon>Bacteria</taxon>
        <taxon>Pseudomonadati</taxon>
        <taxon>Pseudomonadota</taxon>
        <taxon>Alphaproteobacteria</taxon>
        <taxon>Hyphomicrobiales</taxon>
        <taxon>Nitrobacteraceae</taxon>
        <taxon>Rhodopseudomonas</taxon>
    </lineage>
</organism>
<dbReference type="PROSITE" id="PS50949">
    <property type="entry name" value="HTH_GNTR"/>
    <property type="match status" value="1"/>
</dbReference>
<evidence type="ECO:0000313" key="7">
    <source>
        <dbReference type="EMBL" id="MFC0241953.1"/>
    </source>
</evidence>
<dbReference type="Pfam" id="PF00392">
    <property type="entry name" value="GntR"/>
    <property type="match status" value="1"/>
</dbReference>
<evidence type="ECO:0000256" key="5">
    <source>
        <dbReference type="ARBA" id="ARBA00023163"/>
    </source>
</evidence>
<comment type="caution">
    <text evidence="7">The sequence shown here is derived from an EMBL/GenBank/DDBJ whole genome shotgun (WGS) entry which is preliminary data.</text>
</comment>
<dbReference type="SMART" id="SM00345">
    <property type="entry name" value="HTH_GNTR"/>
    <property type="match status" value="1"/>
</dbReference>
<dbReference type="InterPro" id="IPR036388">
    <property type="entry name" value="WH-like_DNA-bd_sf"/>
</dbReference>
<keyword evidence="7" id="KW-0032">Aminotransferase</keyword>
<keyword evidence="7" id="KW-0808">Transferase</keyword>
<keyword evidence="2" id="KW-0663">Pyridoxal phosphate</keyword>
<comment type="similarity">
    <text evidence="1">In the C-terminal section; belongs to the class-I pyridoxal-phosphate-dependent aminotransferase family.</text>
</comment>
<accession>A0ABV6EUR4</accession>
<dbReference type="SUPFAM" id="SSF53383">
    <property type="entry name" value="PLP-dependent transferases"/>
    <property type="match status" value="1"/>
</dbReference>
<evidence type="ECO:0000256" key="2">
    <source>
        <dbReference type="ARBA" id="ARBA00022898"/>
    </source>
</evidence>
<dbReference type="InterPro" id="IPR000524">
    <property type="entry name" value="Tscrpt_reg_HTH_GntR"/>
</dbReference>
<evidence type="ECO:0000256" key="4">
    <source>
        <dbReference type="ARBA" id="ARBA00023125"/>
    </source>
</evidence>
<dbReference type="PANTHER" id="PTHR46577">
    <property type="entry name" value="HTH-TYPE TRANSCRIPTIONAL REGULATORY PROTEIN GABR"/>
    <property type="match status" value="1"/>
</dbReference>
<dbReference type="InterPro" id="IPR015421">
    <property type="entry name" value="PyrdxlP-dep_Trfase_major"/>
</dbReference>
<dbReference type="RefSeq" id="WP_378389341.1">
    <property type="nucleotide sequence ID" value="NZ_JBHLWM010000005.1"/>
</dbReference>
<keyword evidence="3" id="KW-0805">Transcription regulation</keyword>
<dbReference type="EMBL" id="JBHLWM010000005">
    <property type="protein sequence ID" value="MFC0241953.1"/>
    <property type="molecule type" value="Genomic_DNA"/>
</dbReference>
<dbReference type="InterPro" id="IPR036390">
    <property type="entry name" value="WH_DNA-bd_sf"/>
</dbReference>
<reference evidence="7 8" key="1">
    <citation type="submission" date="2024-09" db="EMBL/GenBank/DDBJ databases">
        <authorList>
            <person name="Sun Q."/>
            <person name="Mori K."/>
        </authorList>
    </citation>
    <scope>NUCLEOTIDE SEQUENCE [LARGE SCALE GENOMIC DNA]</scope>
    <source>
        <strain evidence="7 8">KCTC 23279</strain>
    </source>
</reference>
<feature type="domain" description="HTH gntR-type" evidence="6">
    <location>
        <begin position="19"/>
        <end position="87"/>
    </location>
</feature>
<evidence type="ECO:0000256" key="1">
    <source>
        <dbReference type="ARBA" id="ARBA00005384"/>
    </source>
</evidence>
<gene>
    <name evidence="7" type="ORF">ACFFJ6_15795</name>
</gene>
<dbReference type="InterPro" id="IPR015424">
    <property type="entry name" value="PyrdxlP-dep_Trfase"/>
</dbReference>
<name>A0ABV6EUR4_9BRAD</name>
<dbReference type="Gene3D" id="3.40.640.10">
    <property type="entry name" value="Type I PLP-dependent aspartate aminotransferase-like (Major domain)"/>
    <property type="match status" value="1"/>
</dbReference>